<proteinExistence type="predicted"/>
<dbReference type="InterPro" id="IPR029052">
    <property type="entry name" value="Metallo-depent_PP-like"/>
</dbReference>
<dbReference type="Gene3D" id="3.60.21.10">
    <property type="match status" value="1"/>
</dbReference>
<keyword evidence="2" id="KW-0732">Signal</keyword>
<reference evidence="4 5" key="1">
    <citation type="submission" date="2016-10" db="EMBL/GenBank/DDBJ databases">
        <authorList>
            <person name="de Groot N.N."/>
        </authorList>
    </citation>
    <scope>NUCLEOTIDE SEQUENCE [LARGE SCALE GENOMIC DNA]</scope>
    <source>
        <strain evidence="4 5">DSM 40306</strain>
    </source>
</reference>
<evidence type="ECO:0000256" key="1">
    <source>
        <dbReference type="SAM" id="MobiDB-lite"/>
    </source>
</evidence>
<organism evidence="4 5">
    <name type="scientific">Streptomyces misionensis</name>
    <dbReference type="NCBI Taxonomy" id="67331"/>
    <lineage>
        <taxon>Bacteria</taxon>
        <taxon>Bacillati</taxon>
        <taxon>Actinomycetota</taxon>
        <taxon>Actinomycetes</taxon>
        <taxon>Kitasatosporales</taxon>
        <taxon>Streptomycetaceae</taxon>
        <taxon>Streptomyces</taxon>
    </lineage>
</organism>
<accession>A0A1H5H3S4</accession>
<dbReference type="SUPFAM" id="SSF56300">
    <property type="entry name" value="Metallo-dependent phosphatases"/>
    <property type="match status" value="1"/>
</dbReference>
<feature type="domain" description="Calcineurin-like phosphoesterase" evidence="3">
    <location>
        <begin position="152"/>
        <end position="397"/>
    </location>
</feature>
<name>A0A1H5H3S4_9ACTN</name>
<dbReference type="Proteomes" id="UP000182375">
    <property type="component" value="Unassembled WGS sequence"/>
</dbReference>
<sequence>MPSLRRIVVLTAVGVLASGVAAAAAPASTPAGGAGPRPPATSPPPPGTADGEAWAWTQLTAAGTRIRYVSTDTSQTCPAVRYTLGTTRNPNPMTRVSTPMGSQFPTTVCELAVPLAASNAVLEQSSVQAAVVHPANRQLPLPDWTSANRPRRVAVIGDTGCEVPVTGPAQNCANHQTGWPFPRIAASAAAVTRPDLVVHVGDYLYREDPAKENDKAANPGCTTAADRAGWDCVVADFFRPAEPLLATAPVALTRGNHEDCNAAQQGGAGGAWFRYLADVLRSDGRCITYSPTASIRAGTLNLVSVDSSFADPGDTGSTTQTAVFTRRFDAVNQAAQQHPANDYFVFTHKPVWMVKAAGTLPQNVEWATHVLDAAVAATGPHQLADNVRLVLSGHIHLYQMLGFDTPRPPQLTVGSSGGPLDNGPDDTKVVGKEIGTPPQAVHQSITQEQTPGGPGVFGYAVLADGGGTWNLTFHDASGAVRGQTCALTTSTAKKSFVCH</sequence>
<dbReference type="InterPro" id="IPR004843">
    <property type="entry name" value="Calcineurin-like_PHP"/>
</dbReference>
<evidence type="ECO:0000259" key="3">
    <source>
        <dbReference type="Pfam" id="PF00149"/>
    </source>
</evidence>
<evidence type="ECO:0000313" key="5">
    <source>
        <dbReference type="Proteomes" id="UP000182375"/>
    </source>
</evidence>
<protein>
    <submittedName>
        <fullName evidence="4">Calcineurin-like phosphoesterase</fullName>
    </submittedName>
</protein>
<feature type="chain" id="PRO_5010212872" evidence="2">
    <location>
        <begin position="24"/>
        <end position="499"/>
    </location>
</feature>
<evidence type="ECO:0000313" key="4">
    <source>
        <dbReference type="EMBL" id="SEE22599.1"/>
    </source>
</evidence>
<feature type="compositionally biased region" description="Pro residues" evidence="1">
    <location>
        <begin position="36"/>
        <end position="47"/>
    </location>
</feature>
<dbReference type="RefSeq" id="WP_244174980.1">
    <property type="nucleotide sequence ID" value="NZ_FNTD01000004.1"/>
</dbReference>
<dbReference type="EMBL" id="FNTD01000004">
    <property type="protein sequence ID" value="SEE22599.1"/>
    <property type="molecule type" value="Genomic_DNA"/>
</dbReference>
<dbReference type="Pfam" id="PF00149">
    <property type="entry name" value="Metallophos"/>
    <property type="match status" value="1"/>
</dbReference>
<feature type="signal peptide" evidence="2">
    <location>
        <begin position="1"/>
        <end position="23"/>
    </location>
</feature>
<dbReference type="AlphaFoldDB" id="A0A1H5H3S4"/>
<dbReference type="GeneID" id="95516333"/>
<dbReference type="GO" id="GO:0016787">
    <property type="term" value="F:hydrolase activity"/>
    <property type="evidence" value="ECO:0007669"/>
    <property type="project" value="InterPro"/>
</dbReference>
<evidence type="ECO:0000256" key="2">
    <source>
        <dbReference type="SAM" id="SignalP"/>
    </source>
</evidence>
<gene>
    <name evidence="4" type="ORF">SAMN04490357_7343</name>
</gene>
<feature type="region of interest" description="Disordered" evidence="1">
    <location>
        <begin position="26"/>
        <end position="50"/>
    </location>
</feature>
<dbReference type="STRING" id="67331.SAMN04490357_7343"/>